<dbReference type="AlphaFoldDB" id="E4X6K0"/>
<dbReference type="EMBL" id="FN653027">
    <property type="protein sequence ID" value="CBY07818.1"/>
    <property type="molecule type" value="Genomic_DNA"/>
</dbReference>
<dbReference type="Proteomes" id="UP000001307">
    <property type="component" value="Unassembled WGS sequence"/>
</dbReference>
<gene>
    <name evidence="2" type="ORF">GSOID_T00003172001</name>
</gene>
<name>E4X6K0_OIKDI</name>
<keyword evidence="3" id="KW-1185">Reference proteome</keyword>
<accession>E4X6K0</accession>
<reference evidence="2" key="1">
    <citation type="journal article" date="2010" name="Science">
        <title>Plasticity of animal genome architecture unmasked by rapid evolution of a pelagic tunicate.</title>
        <authorList>
            <person name="Denoeud F."/>
            <person name="Henriet S."/>
            <person name="Mungpakdee S."/>
            <person name="Aury J.M."/>
            <person name="Da Silva C."/>
            <person name="Brinkmann H."/>
            <person name="Mikhaleva J."/>
            <person name="Olsen L.C."/>
            <person name="Jubin C."/>
            <person name="Canestro C."/>
            <person name="Bouquet J.M."/>
            <person name="Danks G."/>
            <person name="Poulain J."/>
            <person name="Campsteijn C."/>
            <person name="Adamski M."/>
            <person name="Cross I."/>
            <person name="Yadetie F."/>
            <person name="Muffato M."/>
            <person name="Louis A."/>
            <person name="Butcher S."/>
            <person name="Tsagkogeorga G."/>
            <person name="Konrad A."/>
            <person name="Singh S."/>
            <person name="Jensen M.F."/>
            <person name="Cong E.H."/>
            <person name="Eikeseth-Otteraa H."/>
            <person name="Noel B."/>
            <person name="Anthouard V."/>
            <person name="Porcel B.M."/>
            <person name="Kachouri-Lafond R."/>
            <person name="Nishino A."/>
            <person name="Ugolini M."/>
            <person name="Chourrout P."/>
            <person name="Nishida H."/>
            <person name="Aasland R."/>
            <person name="Huzurbazar S."/>
            <person name="Westhof E."/>
            <person name="Delsuc F."/>
            <person name="Lehrach H."/>
            <person name="Reinhardt R."/>
            <person name="Weissenbach J."/>
            <person name="Roy S.W."/>
            <person name="Artiguenave F."/>
            <person name="Postlethwait J.H."/>
            <person name="Manak J.R."/>
            <person name="Thompson E.M."/>
            <person name="Jaillon O."/>
            <person name="Du Pasquier L."/>
            <person name="Boudinot P."/>
            <person name="Liberles D.A."/>
            <person name="Volff J.N."/>
            <person name="Philippe H."/>
            <person name="Lenhard B."/>
            <person name="Roest Crollius H."/>
            <person name="Wincker P."/>
            <person name="Chourrout D."/>
        </authorList>
    </citation>
    <scope>NUCLEOTIDE SEQUENCE [LARGE SCALE GENOMIC DNA]</scope>
</reference>
<evidence type="ECO:0000313" key="3">
    <source>
        <dbReference type="Proteomes" id="UP000001307"/>
    </source>
</evidence>
<proteinExistence type="predicted"/>
<protein>
    <submittedName>
        <fullName evidence="2">Uncharacterized protein</fullName>
    </submittedName>
</protein>
<evidence type="ECO:0000313" key="2">
    <source>
        <dbReference type="EMBL" id="CBY07818.1"/>
    </source>
</evidence>
<organism evidence="2">
    <name type="scientific">Oikopleura dioica</name>
    <name type="common">Tunicate</name>
    <dbReference type="NCBI Taxonomy" id="34765"/>
    <lineage>
        <taxon>Eukaryota</taxon>
        <taxon>Metazoa</taxon>
        <taxon>Chordata</taxon>
        <taxon>Tunicata</taxon>
        <taxon>Appendicularia</taxon>
        <taxon>Copelata</taxon>
        <taxon>Oikopleuridae</taxon>
        <taxon>Oikopleura</taxon>
    </lineage>
</organism>
<feature type="compositionally biased region" description="Acidic residues" evidence="1">
    <location>
        <begin position="9"/>
        <end position="36"/>
    </location>
</feature>
<feature type="compositionally biased region" description="Acidic residues" evidence="1">
    <location>
        <begin position="51"/>
        <end position="65"/>
    </location>
</feature>
<feature type="region of interest" description="Disordered" evidence="1">
    <location>
        <begin position="1"/>
        <end position="70"/>
    </location>
</feature>
<sequence>MAKFGLENPTEEDLMLYEAEDQEDTPEMDAGEEQQLLEENAPTPEGPELLSDGDESMDEIPEPDLDGNSRTLVIVDPDMAAQEPVTPPLEDSAGAPNPFNAQMLSIPKAQASGTQEMGGTDNSSRFTDETNFTLENQPRKSPHEKAMERLQKHQTGFANSSEWTGMIYPSTFVTRSITSELRNGFENCLGFENVPLKRRMYSNGNSNNTTESGGMDDESYATECQLQENGEVYVKNEPSTEDGSFPSVDEASGLRKCQKLRDRVDGVKLFGLRQLSRDSLKHFDMSSAISAGDREEALRNFFERTTKLITAKVDKKYEEYIAHVQLQREMETKKIEHAAERMLTSLLHAAGPVAKFNSVIAELDKEKERLDEAERDPSALEDVFFTYNSRKVSIDSCRESFWQLRDDIYKKACELANAQTIQSSRVVLKPDNPLFSLRYGNSPIKRRESAMSESIDLSKTVRTSSVISKLTPRAYTSGIDVTFFCI</sequence>
<evidence type="ECO:0000256" key="1">
    <source>
        <dbReference type="SAM" id="MobiDB-lite"/>
    </source>
</evidence>
<dbReference type="InParanoid" id="E4X6K0"/>